<dbReference type="PANTHER" id="PTHR30344:SF1">
    <property type="entry name" value="6-PHOSPHOGLUCONOLACTONASE"/>
    <property type="match status" value="1"/>
</dbReference>
<dbReference type="PANTHER" id="PTHR30344">
    <property type="entry name" value="6-PHOSPHOGLUCONOLACTONASE-RELATED"/>
    <property type="match status" value="1"/>
</dbReference>
<evidence type="ECO:0000313" key="2">
    <source>
        <dbReference type="EMBL" id="GAA2201993.1"/>
    </source>
</evidence>
<accession>A0ABN3BYH6</accession>
<dbReference type="InterPro" id="IPR050282">
    <property type="entry name" value="Cycloisomerase_2"/>
</dbReference>
<comment type="similarity">
    <text evidence="1">Belongs to the cycloisomerase 2 family.</text>
</comment>
<keyword evidence="3" id="KW-1185">Reference proteome</keyword>
<evidence type="ECO:0000256" key="1">
    <source>
        <dbReference type="ARBA" id="ARBA00005564"/>
    </source>
</evidence>
<organism evidence="2 3">
    <name type="scientific">Sinomonas flava</name>
    <dbReference type="NCBI Taxonomy" id="496857"/>
    <lineage>
        <taxon>Bacteria</taxon>
        <taxon>Bacillati</taxon>
        <taxon>Actinomycetota</taxon>
        <taxon>Actinomycetes</taxon>
        <taxon>Micrococcales</taxon>
        <taxon>Micrococcaceae</taxon>
        <taxon>Sinomonas</taxon>
    </lineage>
</organism>
<dbReference type="SUPFAM" id="SSF50974">
    <property type="entry name" value="Nitrous oxide reductase, N-terminal domain"/>
    <property type="match status" value="1"/>
</dbReference>
<reference evidence="2 3" key="1">
    <citation type="journal article" date="2019" name="Int. J. Syst. Evol. Microbiol.">
        <title>The Global Catalogue of Microorganisms (GCM) 10K type strain sequencing project: providing services to taxonomists for standard genome sequencing and annotation.</title>
        <authorList>
            <consortium name="The Broad Institute Genomics Platform"/>
            <consortium name="The Broad Institute Genome Sequencing Center for Infectious Disease"/>
            <person name="Wu L."/>
            <person name="Ma J."/>
        </authorList>
    </citation>
    <scope>NUCLEOTIDE SEQUENCE [LARGE SCALE GENOMIC DNA]</scope>
    <source>
        <strain evidence="2 3">JCM 16034</strain>
    </source>
</reference>
<dbReference type="InterPro" id="IPR019405">
    <property type="entry name" value="Lactonase_7-beta_prop"/>
</dbReference>
<dbReference type="Proteomes" id="UP001500432">
    <property type="component" value="Unassembled WGS sequence"/>
</dbReference>
<dbReference type="Gene3D" id="2.130.10.10">
    <property type="entry name" value="YVTN repeat-like/Quinoprotein amine dehydrogenase"/>
    <property type="match status" value="1"/>
</dbReference>
<dbReference type="EMBL" id="BAAAQW010000008">
    <property type="protein sequence ID" value="GAA2201993.1"/>
    <property type="molecule type" value="Genomic_DNA"/>
</dbReference>
<name>A0ABN3BYH6_9MICC</name>
<protein>
    <submittedName>
        <fullName evidence="2">Lactonase family protein</fullName>
    </submittedName>
</protein>
<proteinExistence type="inferred from homology"/>
<gene>
    <name evidence="2" type="ORF">GCM10009849_28650</name>
</gene>
<dbReference type="InterPro" id="IPR011045">
    <property type="entry name" value="N2O_reductase_N"/>
</dbReference>
<evidence type="ECO:0000313" key="3">
    <source>
        <dbReference type="Proteomes" id="UP001500432"/>
    </source>
</evidence>
<dbReference type="RefSeq" id="WP_344300439.1">
    <property type="nucleotide sequence ID" value="NZ_BAAAQW010000008.1"/>
</dbReference>
<sequence>MPTTYVFVACQTGGAVDTLSFDQETGALAHLSRAEGLPRVSALALDPTGPTGALYAGLNADPRRTVALALDPATGAATPRSAREVPASTCFISLAPEGERIFSASYHEGLMVAYPVPGHPGDAVEYQSGRNTHSAVPSPDGRFVYAASLGEDRISWFALDAAPGGGSAGGGRPGVVRPDGHVAEEPGSGPRHLRFNAAADRAYALHELSGDVTVYARDAATGALTLLQRISAVEGLGLGPGSIRSTGNPDPGPDVVWCADLRLTPDGRFLFATERSTSTIARFTVDGDGQLAFLGHTPTETQPRGIAVDPSGRFLLACGERSDHLTAYRIGDDGGLTAVSRAATAGNPLWIEVWAPQG</sequence>
<comment type="caution">
    <text evidence="2">The sequence shown here is derived from an EMBL/GenBank/DDBJ whole genome shotgun (WGS) entry which is preliminary data.</text>
</comment>
<dbReference type="Pfam" id="PF10282">
    <property type="entry name" value="Lactonase"/>
    <property type="match status" value="1"/>
</dbReference>
<dbReference type="InterPro" id="IPR015943">
    <property type="entry name" value="WD40/YVTN_repeat-like_dom_sf"/>
</dbReference>